<keyword evidence="2" id="KW-1185">Reference proteome</keyword>
<dbReference type="AlphaFoldDB" id="E9DDS9"/>
<dbReference type="VEuPathDB" id="FungiDB:CPSG_07720"/>
<accession>E9DDS9</accession>
<sequence length="185" mass="20283">MYSVRTGHSSHPTLTGLQHLYTVRSCAFSGKRAQETTNRRALGATSLFVPSPSQPPWGDDILVGGQGKEPATLIAPPRNTPCDVTWPPPRLARHVFSARCTPHRTTFCLCSSISFPTRLVAESNIASRVAEICLSFRGSVHSPAPVFFSLFPGFTVFRGPHVPLQVFCSWRGNPRPFPQRRLAGS</sequence>
<gene>
    <name evidence="1" type="ORF">CPSG_07720</name>
</gene>
<dbReference type="HOGENOM" id="CLU_1461184_0_0_1"/>
<name>E9DDS9_COCPS</name>
<dbReference type="EMBL" id="GL636501">
    <property type="protein sequence ID" value="EFW15282.1"/>
    <property type="molecule type" value="Genomic_DNA"/>
</dbReference>
<dbReference type="Proteomes" id="UP000002497">
    <property type="component" value="Unassembled WGS sequence"/>
</dbReference>
<evidence type="ECO:0000313" key="1">
    <source>
        <dbReference type="EMBL" id="EFW15282.1"/>
    </source>
</evidence>
<evidence type="ECO:0000313" key="2">
    <source>
        <dbReference type="Proteomes" id="UP000002497"/>
    </source>
</evidence>
<reference evidence="2" key="2">
    <citation type="submission" date="2010-03" db="EMBL/GenBank/DDBJ databases">
        <title>The genome sequence of Coccidioides posadasii strain Silveira.</title>
        <authorList>
            <consortium name="The Broad Institute Genome Sequencing Center for Infectious Disease"/>
            <person name="Neafsey D."/>
            <person name="Orbach M."/>
            <person name="Henn M.R."/>
            <person name="Cole G.T."/>
            <person name="Galgiani J."/>
            <person name="Gardner M.J."/>
            <person name="Kirkland T.N."/>
            <person name="Taylor J.W."/>
            <person name="Young S.K."/>
            <person name="Zeng Q."/>
            <person name="Koehrsen M."/>
            <person name="Alvarado L."/>
            <person name="Berlin A."/>
            <person name="Borenstein D."/>
            <person name="Chapman S.B."/>
            <person name="Chen Z."/>
            <person name="Engels R."/>
            <person name="Freedman E."/>
            <person name="Gellesch M."/>
            <person name="Goldberg J."/>
            <person name="Griggs A."/>
            <person name="Gujja S."/>
            <person name="Heilman E."/>
            <person name="Heiman D."/>
            <person name="Howarth C."/>
            <person name="Jen D."/>
            <person name="Larson L."/>
            <person name="Mehta T."/>
            <person name="Neiman D."/>
            <person name="Park D."/>
            <person name="Pearson M."/>
            <person name="Richards J."/>
            <person name="Roberts A."/>
            <person name="Saif S."/>
            <person name="Shea T."/>
            <person name="Shenoy N."/>
            <person name="Sisk P."/>
            <person name="Stolte C."/>
            <person name="Sykes S."/>
            <person name="Walk T."/>
            <person name="White J."/>
            <person name="Yandava C."/>
            <person name="Haas B."/>
            <person name="Nusbaum C."/>
            <person name="Birren B."/>
        </authorList>
    </citation>
    <scope>NUCLEOTIDE SEQUENCE [LARGE SCALE GENOMIC DNA]</scope>
    <source>
        <strain evidence="2">RMSCC 757 / Silveira</strain>
    </source>
</reference>
<protein>
    <submittedName>
        <fullName evidence="1">Uncharacterized protein</fullName>
    </submittedName>
</protein>
<proteinExistence type="predicted"/>
<organism evidence="2">
    <name type="scientific">Coccidioides posadasii (strain RMSCC 757 / Silveira)</name>
    <name type="common">Valley fever fungus</name>
    <dbReference type="NCBI Taxonomy" id="443226"/>
    <lineage>
        <taxon>Eukaryota</taxon>
        <taxon>Fungi</taxon>
        <taxon>Dikarya</taxon>
        <taxon>Ascomycota</taxon>
        <taxon>Pezizomycotina</taxon>
        <taxon>Eurotiomycetes</taxon>
        <taxon>Eurotiomycetidae</taxon>
        <taxon>Onygenales</taxon>
        <taxon>Onygenaceae</taxon>
        <taxon>Coccidioides</taxon>
    </lineage>
</organism>
<reference evidence="2" key="1">
    <citation type="journal article" date="2010" name="Genome Res.">
        <title>Population genomic sequencing of Coccidioides fungi reveals recent hybridization and transposon control.</title>
        <authorList>
            <person name="Neafsey D.E."/>
            <person name="Barker B.M."/>
            <person name="Sharpton T.J."/>
            <person name="Stajich J.E."/>
            <person name="Park D.J."/>
            <person name="Whiston E."/>
            <person name="Hung C.-Y."/>
            <person name="McMahan C."/>
            <person name="White J."/>
            <person name="Sykes S."/>
            <person name="Heiman D."/>
            <person name="Young S."/>
            <person name="Zeng Q."/>
            <person name="Abouelleil A."/>
            <person name="Aftuck L."/>
            <person name="Bessette D."/>
            <person name="Brown A."/>
            <person name="FitzGerald M."/>
            <person name="Lui A."/>
            <person name="Macdonald J.P."/>
            <person name="Priest M."/>
            <person name="Orbach M.J."/>
            <person name="Galgiani J.N."/>
            <person name="Kirkland T.N."/>
            <person name="Cole G.T."/>
            <person name="Birren B.W."/>
            <person name="Henn M.R."/>
            <person name="Taylor J.W."/>
            <person name="Rounsley S.D."/>
        </authorList>
    </citation>
    <scope>NUCLEOTIDE SEQUENCE [LARGE SCALE GENOMIC DNA]</scope>
    <source>
        <strain evidence="2">RMSCC 757 / Silveira</strain>
    </source>
</reference>